<dbReference type="RefSeq" id="WP_340236994.1">
    <property type="nucleotide sequence ID" value="NZ_JBBEWC010000007.1"/>
</dbReference>
<reference evidence="3" key="1">
    <citation type="journal article" date="2019" name="Int. J. Syst. Evol. Microbiol.">
        <title>The Global Catalogue of Microorganisms (GCM) 10K type strain sequencing project: providing services to taxonomists for standard genome sequencing and annotation.</title>
        <authorList>
            <consortium name="The Broad Institute Genomics Platform"/>
            <consortium name="The Broad Institute Genome Sequencing Center for Infectious Disease"/>
            <person name="Wu L."/>
            <person name="Ma J."/>
        </authorList>
    </citation>
    <scope>NUCLEOTIDE SEQUENCE [LARGE SCALE GENOMIC DNA]</scope>
    <source>
        <strain evidence="3">KCTC 52344</strain>
    </source>
</reference>
<keyword evidence="3" id="KW-1185">Reference proteome</keyword>
<gene>
    <name evidence="2" type="ORF">ACFSR2_10765</name>
</gene>
<organism evidence="2 3">
    <name type="scientific">Emticicia soli</name>
    <dbReference type="NCBI Taxonomy" id="2027878"/>
    <lineage>
        <taxon>Bacteria</taxon>
        <taxon>Pseudomonadati</taxon>
        <taxon>Bacteroidota</taxon>
        <taxon>Cytophagia</taxon>
        <taxon>Cytophagales</taxon>
        <taxon>Leadbetterellaceae</taxon>
        <taxon>Emticicia</taxon>
    </lineage>
</organism>
<feature type="transmembrane region" description="Helical" evidence="1">
    <location>
        <begin position="107"/>
        <end position="127"/>
    </location>
</feature>
<name>A0ABW5J5S8_9BACT</name>
<accession>A0ABW5J5S8</accession>
<keyword evidence="1" id="KW-1133">Transmembrane helix</keyword>
<evidence type="ECO:0000313" key="2">
    <source>
        <dbReference type="EMBL" id="MFD2521369.1"/>
    </source>
</evidence>
<evidence type="ECO:0008006" key="4">
    <source>
        <dbReference type="Google" id="ProtNLM"/>
    </source>
</evidence>
<sequence>MNGLDGGFSSWYFQNMDSFTQMQVQQAQIQASGKDKWWEQLLNGVIKYGDPFLTMLTKNGIIPNKNIQAVIKGQYDQNAMAQLMAANGGSLDKAPAQIIDRSANNKIFGLDTSTLVLIAAAILLFMVGKKQ</sequence>
<evidence type="ECO:0000256" key="1">
    <source>
        <dbReference type="SAM" id="Phobius"/>
    </source>
</evidence>
<evidence type="ECO:0000313" key="3">
    <source>
        <dbReference type="Proteomes" id="UP001597510"/>
    </source>
</evidence>
<keyword evidence="1" id="KW-0812">Transmembrane</keyword>
<keyword evidence="1" id="KW-0472">Membrane</keyword>
<proteinExistence type="predicted"/>
<dbReference type="Proteomes" id="UP001597510">
    <property type="component" value="Unassembled WGS sequence"/>
</dbReference>
<dbReference type="EMBL" id="JBHULC010000009">
    <property type="protein sequence ID" value="MFD2521369.1"/>
    <property type="molecule type" value="Genomic_DNA"/>
</dbReference>
<protein>
    <recommendedName>
        <fullName evidence="4">DUF937 domain-containing protein</fullName>
    </recommendedName>
</protein>
<comment type="caution">
    <text evidence="2">The sequence shown here is derived from an EMBL/GenBank/DDBJ whole genome shotgun (WGS) entry which is preliminary data.</text>
</comment>